<reference evidence="2 3" key="1">
    <citation type="submission" date="2023-07" db="EMBL/GenBank/DDBJ databases">
        <title>Sorghum-associated microbial communities from plants grown in Nebraska, USA.</title>
        <authorList>
            <person name="Schachtman D."/>
        </authorList>
    </citation>
    <scope>NUCLEOTIDE SEQUENCE [LARGE SCALE GENOMIC DNA]</scope>
    <source>
        <strain evidence="2 3">4138</strain>
    </source>
</reference>
<comment type="caution">
    <text evidence="2">The sequence shown here is derived from an EMBL/GenBank/DDBJ whole genome shotgun (WGS) entry which is preliminary data.</text>
</comment>
<dbReference type="EMBL" id="JAVDWR010000001">
    <property type="protein sequence ID" value="MDR7119740.1"/>
    <property type="molecule type" value="Genomic_DNA"/>
</dbReference>
<evidence type="ECO:0000313" key="2">
    <source>
        <dbReference type="EMBL" id="MDR7119740.1"/>
    </source>
</evidence>
<accession>A0ABU1VVX9</accession>
<protein>
    <submittedName>
        <fullName evidence="2">Uncharacterized protein</fullName>
    </submittedName>
</protein>
<dbReference type="Proteomes" id="UP001257909">
    <property type="component" value="Unassembled WGS sequence"/>
</dbReference>
<organism evidence="2 3">
    <name type="scientific">Rheinheimera soli</name>
    <dbReference type="NCBI Taxonomy" id="443616"/>
    <lineage>
        <taxon>Bacteria</taxon>
        <taxon>Pseudomonadati</taxon>
        <taxon>Pseudomonadota</taxon>
        <taxon>Gammaproteobacteria</taxon>
        <taxon>Chromatiales</taxon>
        <taxon>Chromatiaceae</taxon>
        <taxon>Rheinheimera</taxon>
    </lineage>
</organism>
<proteinExistence type="predicted"/>
<sequence>MYHHTVHAALGSLAEIFFARSRRTGRTAEMLDSLKSGDFVVFDNAAEAKRVQQLAARRGIKILTTVARISDHHRWMDRARHHRLVFDHSAIEKYYFEKMQEATTNLDEMIRFALPTESDPEEKRERGSFDFSGWTKC</sequence>
<evidence type="ECO:0000313" key="3">
    <source>
        <dbReference type="Proteomes" id="UP001257909"/>
    </source>
</evidence>
<keyword evidence="3" id="KW-1185">Reference proteome</keyword>
<gene>
    <name evidence="2" type="ORF">J2W69_000655</name>
</gene>
<evidence type="ECO:0000256" key="1">
    <source>
        <dbReference type="SAM" id="MobiDB-lite"/>
    </source>
</evidence>
<feature type="region of interest" description="Disordered" evidence="1">
    <location>
        <begin position="117"/>
        <end position="137"/>
    </location>
</feature>
<dbReference type="RefSeq" id="WP_310274525.1">
    <property type="nucleotide sequence ID" value="NZ_JAVDWR010000001.1"/>
</dbReference>
<name>A0ABU1VVX9_9GAMM</name>